<sequence>MESKTSKSRPGAVSGGMATNYGDIDKLAVAFDKAARPGIVPHRLKAFRLASAWRLAMKGLRVSLAQSSMYRCLHLGDKDLFLGAHTVFADNKMARPTFIDLCRGSLESHNPTNSIHYSRHRLSTSASKKASDIFVHHGTKFGHTKEVDEMDEIDEALEGEVMGTHFVFSKLG</sequence>
<reference evidence="1 2" key="1">
    <citation type="submission" date="2024-09" db="EMBL/GenBank/DDBJ databases">
        <title>Rethinking Asexuality: The Enigmatic Case of Functional Sexual Genes in Lepraria (Stereocaulaceae).</title>
        <authorList>
            <person name="Doellman M."/>
            <person name="Sun Y."/>
            <person name="Barcenas-Pena A."/>
            <person name="Lumbsch H.T."/>
            <person name="Grewe F."/>
        </authorList>
    </citation>
    <scope>NUCLEOTIDE SEQUENCE [LARGE SCALE GENOMIC DNA]</scope>
    <source>
        <strain evidence="1 2">Grewe 0041</strain>
    </source>
</reference>
<proteinExistence type="predicted"/>
<keyword evidence="2" id="KW-1185">Reference proteome</keyword>
<name>A0ABR4BIQ3_9LECA</name>
<evidence type="ECO:0000313" key="1">
    <source>
        <dbReference type="EMBL" id="KAL2057710.1"/>
    </source>
</evidence>
<protein>
    <submittedName>
        <fullName evidence="1">Uncharacterized protein</fullName>
    </submittedName>
</protein>
<evidence type="ECO:0000313" key="2">
    <source>
        <dbReference type="Proteomes" id="UP001590951"/>
    </source>
</evidence>
<comment type="caution">
    <text evidence="1">The sequence shown here is derived from an EMBL/GenBank/DDBJ whole genome shotgun (WGS) entry which is preliminary data.</text>
</comment>
<gene>
    <name evidence="1" type="ORF">ABVK25_002094</name>
</gene>
<organism evidence="1 2">
    <name type="scientific">Lepraria finkii</name>
    <dbReference type="NCBI Taxonomy" id="1340010"/>
    <lineage>
        <taxon>Eukaryota</taxon>
        <taxon>Fungi</taxon>
        <taxon>Dikarya</taxon>
        <taxon>Ascomycota</taxon>
        <taxon>Pezizomycotina</taxon>
        <taxon>Lecanoromycetes</taxon>
        <taxon>OSLEUM clade</taxon>
        <taxon>Lecanoromycetidae</taxon>
        <taxon>Lecanorales</taxon>
        <taxon>Lecanorineae</taxon>
        <taxon>Stereocaulaceae</taxon>
        <taxon>Lepraria</taxon>
    </lineage>
</organism>
<dbReference type="Proteomes" id="UP001590951">
    <property type="component" value="Unassembled WGS sequence"/>
</dbReference>
<accession>A0ABR4BIQ3</accession>
<dbReference type="EMBL" id="JBHFEH010000004">
    <property type="protein sequence ID" value="KAL2057710.1"/>
    <property type="molecule type" value="Genomic_DNA"/>
</dbReference>